<reference evidence="5 6" key="1">
    <citation type="journal article" date="2016" name="Sci. Rep.">
        <title>Penicillium arizonense, a new, genome sequenced fungal species, reveals a high chemical diversity in secreted metabolites.</title>
        <authorList>
            <person name="Grijseels S."/>
            <person name="Nielsen J.C."/>
            <person name="Randelovic M."/>
            <person name="Nielsen J."/>
            <person name="Nielsen K.F."/>
            <person name="Workman M."/>
            <person name="Frisvad J.C."/>
        </authorList>
    </citation>
    <scope>NUCLEOTIDE SEQUENCE [LARGE SCALE GENOMIC DNA]</scope>
    <source>
        <strain evidence="5 6">CBS 141311</strain>
    </source>
</reference>
<evidence type="ECO:0000256" key="2">
    <source>
        <dbReference type="ARBA" id="ARBA00023239"/>
    </source>
</evidence>
<comment type="caution">
    <text evidence="5">The sequence shown here is derived from an EMBL/GenBank/DDBJ whole genome shotgun (WGS) entry which is preliminary data.</text>
</comment>
<feature type="signal peptide" evidence="3">
    <location>
        <begin position="1"/>
        <end position="18"/>
    </location>
</feature>
<dbReference type="Pfam" id="PF05426">
    <property type="entry name" value="Alginate_lyase"/>
    <property type="match status" value="1"/>
</dbReference>
<dbReference type="SUPFAM" id="SSF48230">
    <property type="entry name" value="Chondroitin AC/alginate lyase"/>
    <property type="match status" value="1"/>
</dbReference>
<dbReference type="InterPro" id="IPR008397">
    <property type="entry name" value="Alginate_lyase_dom"/>
</dbReference>
<dbReference type="Gene3D" id="1.50.10.100">
    <property type="entry name" value="Chondroitin AC/alginate lyase"/>
    <property type="match status" value="1"/>
</dbReference>
<gene>
    <name evidence="5" type="ORF">PENARI_c058G04564</name>
</gene>
<dbReference type="GO" id="GO:0042597">
    <property type="term" value="C:periplasmic space"/>
    <property type="evidence" value="ECO:0007669"/>
    <property type="project" value="InterPro"/>
</dbReference>
<evidence type="ECO:0000313" key="6">
    <source>
        <dbReference type="Proteomes" id="UP000177622"/>
    </source>
</evidence>
<accession>A0A1F5L2D9</accession>
<dbReference type="OrthoDB" id="63533at2759"/>
<dbReference type="Proteomes" id="UP000177622">
    <property type="component" value="Unassembled WGS sequence"/>
</dbReference>
<dbReference type="GeneID" id="34582250"/>
<sequence length="415" mass="45761">MRVPYISFLLLTANIVASLPNPGHSNSRKAPDTVVIDGYRLVDIQAQLNRGDLSLKASLGHLVAQADSWLNQGPWTVTSKAKAPPNGTIHDYASQAPYWWPNPNTPDGCPYIQKDGVRNPEVDNYPDKINSIKLFNSTYVLALAWYYTGNPKYSYHAAEIIRTWFLDTKTAMNPNLDHAQIIPCANTGRSIGIIDFSQDYTEVIDAVAILNTGAPGWSKADAAAFQEWNKRFLLWLAYSPFGVKESSATNNHGTFANMQITALALFTCNHSLALTKAELAKEFINNQVTSNGSQPQELARTRSFHYSNFDLTAHLRWALIARKVGVDLFKYKGPQGQTLFKAVNFLVPAATGGASDWAYPELQFTQYAATDNIHAAAQEGDLTAKEAVKNLTPPPGGDIFLLRQAPQQLDNINTT</sequence>
<protein>
    <recommendedName>
        <fullName evidence="4">Alginate lyase domain-containing protein</fullName>
    </recommendedName>
</protein>
<dbReference type="GO" id="GO:0016829">
    <property type="term" value="F:lyase activity"/>
    <property type="evidence" value="ECO:0007669"/>
    <property type="project" value="UniProtKB-KW"/>
</dbReference>
<name>A0A1F5L2D9_PENAI</name>
<evidence type="ECO:0000256" key="1">
    <source>
        <dbReference type="ARBA" id="ARBA00022729"/>
    </source>
</evidence>
<proteinExistence type="predicted"/>
<dbReference type="EMBL" id="LXJU01000058">
    <property type="protein sequence ID" value="OGE47160.1"/>
    <property type="molecule type" value="Genomic_DNA"/>
</dbReference>
<organism evidence="5 6">
    <name type="scientific">Penicillium arizonense</name>
    <dbReference type="NCBI Taxonomy" id="1835702"/>
    <lineage>
        <taxon>Eukaryota</taxon>
        <taxon>Fungi</taxon>
        <taxon>Dikarya</taxon>
        <taxon>Ascomycota</taxon>
        <taxon>Pezizomycotina</taxon>
        <taxon>Eurotiomycetes</taxon>
        <taxon>Eurotiomycetidae</taxon>
        <taxon>Eurotiales</taxon>
        <taxon>Aspergillaceae</taxon>
        <taxon>Penicillium</taxon>
    </lineage>
</organism>
<evidence type="ECO:0000259" key="4">
    <source>
        <dbReference type="Pfam" id="PF05426"/>
    </source>
</evidence>
<dbReference type="RefSeq" id="XP_022482624.1">
    <property type="nucleotide sequence ID" value="XM_022637516.1"/>
</dbReference>
<evidence type="ECO:0000313" key="5">
    <source>
        <dbReference type="EMBL" id="OGE47160.1"/>
    </source>
</evidence>
<dbReference type="InterPro" id="IPR008929">
    <property type="entry name" value="Chondroitin_lyas"/>
</dbReference>
<keyword evidence="6" id="KW-1185">Reference proteome</keyword>
<feature type="domain" description="Alginate lyase" evidence="4">
    <location>
        <begin position="76"/>
        <end position="355"/>
    </location>
</feature>
<feature type="chain" id="PRO_5009519182" description="Alginate lyase domain-containing protein" evidence="3">
    <location>
        <begin position="19"/>
        <end position="415"/>
    </location>
</feature>
<keyword evidence="1 3" id="KW-0732">Signal</keyword>
<evidence type="ECO:0000256" key="3">
    <source>
        <dbReference type="SAM" id="SignalP"/>
    </source>
</evidence>
<keyword evidence="2" id="KW-0456">Lyase</keyword>
<dbReference type="AlphaFoldDB" id="A0A1F5L2D9"/>
<dbReference type="STRING" id="1835702.A0A1F5L2D9"/>